<gene>
    <name evidence="11" type="ORF">D915_004359</name>
</gene>
<feature type="region of interest" description="Disordered" evidence="9">
    <location>
        <begin position="1016"/>
        <end position="1096"/>
    </location>
</feature>
<feature type="compositionally biased region" description="Low complexity" evidence="9">
    <location>
        <begin position="1244"/>
        <end position="1255"/>
    </location>
</feature>
<proteinExistence type="predicted"/>
<keyword evidence="2" id="KW-0723">Serine/threonine-protein kinase</keyword>
<feature type="compositionally biased region" description="Polar residues" evidence="9">
    <location>
        <begin position="1256"/>
        <end position="1270"/>
    </location>
</feature>
<feature type="region of interest" description="Disordered" evidence="9">
    <location>
        <begin position="529"/>
        <end position="627"/>
    </location>
</feature>
<dbReference type="GO" id="GO:0005634">
    <property type="term" value="C:nucleus"/>
    <property type="evidence" value="ECO:0007669"/>
    <property type="project" value="TreeGrafter"/>
</dbReference>
<dbReference type="SMART" id="SM00220">
    <property type="entry name" value="S_TKc"/>
    <property type="match status" value="1"/>
</dbReference>
<dbReference type="InterPro" id="IPR011009">
    <property type="entry name" value="Kinase-like_dom_sf"/>
</dbReference>
<comment type="caution">
    <text evidence="11">The sequence shown here is derived from an EMBL/GenBank/DDBJ whole genome shotgun (WGS) entry which is preliminary data.</text>
</comment>
<dbReference type="GO" id="GO:0005524">
    <property type="term" value="F:ATP binding"/>
    <property type="evidence" value="ECO:0007669"/>
    <property type="project" value="UniProtKB-KW"/>
</dbReference>
<keyword evidence="5" id="KW-0418">Kinase</keyword>
<dbReference type="PANTHER" id="PTHR47634:SF9">
    <property type="entry name" value="PROTEIN KINASE DOMAIN-CONTAINING PROTEIN-RELATED"/>
    <property type="match status" value="1"/>
</dbReference>
<evidence type="ECO:0000256" key="6">
    <source>
        <dbReference type="ARBA" id="ARBA00022840"/>
    </source>
</evidence>
<keyword evidence="3" id="KW-0808">Transferase</keyword>
<dbReference type="PROSITE" id="PS50011">
    <property type="entry name" value="PROTEIN_KINASE_DOM"/>
    <property type="match status" value="2"/>
</dbReference>
<evidence type="ECO:0000256" key="4">
    <source>
        <dbReference type="ARBA" id="ARBA00022741"/>
    </source>
</evidence>
<feature type="compositionally biased region" description="Polar residues" evidence="9">
    <location>
        <begin position="1208"/>
        <end position="1224"/>
    </location>
</feature>
<feature type="compositionally biased region" description="Basic and acidic residues" evidence="9">
    <location>
        <begin position="1169"/>
        <end position="1207"/>
    </location>
</feature>
<evidence type="ECO:0000256" key="9">
    <source>
        <dbReference type="SAM" id="MobiDB-lite"/>
    </source>
</evidence>
<evidence type="ECO:0000313" key="11">
    <source>
        <dbReference type="EMBL" id="THD24978.1"/>
    </source>
</evidence>
<dbReference type="SUPFAM" id="SSF56112">
    <property type="entry name" value="Protein kinase-like (PK-like)"/>
    <property type="match status" value="1"/>
</dbReference>
<dbReference type="InterPro" id="IPR000719">
    <property type="entry name" value="Prot_kinase_dom"/>
</dbReference>
<dbReference type="PANTHER" id="PTHR47634">
    <property type="entry name" value="PROTEIN KINASE DOMAIN-CONTAINING PROTEIN-RELATED"/>
    <property type="match status" value="1"/>
</dbReference>
<feature type="region of interest" description="Disordered" evidence="9">
    <location>
        <begin position="259"/>
        <end position="294"/>
    </location>
</feature>
<keyword evidence="12" id="KW-1185">Reference proteome</keyword>
<reference evidence="11" key="1">
    <citation type="submission" date="2019-03" db="EMBL/GenBank/DDBJ databases">
        <title>Improved annotation for the trematode Fasciola hepatica.</title>
        <authorList>
            <person name="Choi Y.-J."/>
            <person name="Martin J."/>
            <person name="Mitreva M."/>
        </authorList>
    </citation>
    <scope>NUCLEOTIDE SEQUENCE [LARGE SCALE GENOMIC DNA]</scope>
</reference>
<dbReference type="GO" id="GO:0050684">
    <property type="term" value="P:regulation of mRNA processing"/>
    <property type="evidence" value="ECO:0007669"/>
    <property type="project" value="TreeGrafter"/>
</dbReference>
<dbReference type="InterPro" id="IPR008271">
    <property type="entry name" value="Ser/Thr_kinase_AS"/>
</dbReference>
<dbReference type="InterPro" id="IPR051334">
    <property type="entry name" value="SRPK"/>
</dbReference>
<feature type="compositionally biased region" description="Basic and acidic residues" evidence="9">
    <location>
        <begin position="1274"/>
        <end position="1301"/>
    </location>
</feature>
<dbReference type="Proteomes" id="UP000230066">
    <property type="component" value="Unassembled WGS sequence"/>
</dbReference>
<feature type="compositionally biased region" description="Polar residues" evidence="9">
    <location>
        <begin position="639"/>
        <end position="668"/>
    </location>
</feature>
<dbReference type="Gene3D" id="3.30.200.20">
    <property type="entry name" value="Phosphorylase Kinase, domain 1"/>
    <property type="match status" value="1"/>
</dbReference>
<feature type="region of interest" description="Disordered" evidence="9">
    <location>
        <begin position="639"/>
        <end position="706"/>
    </location>
</feature>
<feature type="domain" description="Protein kinase" evidence="10">
    <location>
        <begin position="557"/>
        <end position="891"/>
    </location>
</feature>
<evidence type="ECO:0000313" key="12">
    <source>
        <dbReference type="Proteomes" id="UP000230066"/>
    </source>
</evidence>
<feature type="domain" description="Protein kinase" evidence="10">
    <location>
        <begin position="102"/>
        <end position="504"/>
    </location>
</feature>
<evidence type="ECO:0000256" key="1">
    <source>
        <dbReference type="ARBA" id="ARBA00012513"/>
    </source>
</evidence>
<feature type="compositionally biased region" description="Basic residues" evidence="9">
    <location>
        <begin position="13"/>
        <end position="23"/>
    </location>
</feature>
<dbReference type="GO" id="GO:0000245">
    <property type="term" value="P:spliceosomal complex assembly"/>
    <property type="evidence" value="ECO:0007669"/>
    <property type="project" value="TreeGrafter"/>
</dbReference>
<organism evidence="11 12">
    <name type="scientific">Fasciola hepatica</name>
    <name type="common">Liver fluke</name>
    <dbReference type="NCBI Taxonomy" id="6192"/>
    <lineage>
        <taxon>Eukaryota</taxon>
        <taxon>Metazoa</taxon>
        <taxon>Spiralia</taxon>
        <taxon>Lophotrochozoa</taxon>
        <taxon>Platyhelminthes</taxon>
        <taxon>Trematoda</taxon>
        <taxon>Digenea</taxon>
        <taxon>Plagiorchiida</taxon>
        <taxon>Echinostomata</taxon>
        <taxon>Echinostomatoidea</taxon>
        <taxon>Fasciolidae</taxon>
        <taxon>Fasciola</taxon>
    </lineage>
</organism>
<dbReference type="Gene3D" id="1.10.510.10">
    <property type="entry name" value="Transferase(Phosphotransferase) domain 1"/>
    <property type="match status" value="2"/>
</dbReference>
<feature type="compositionally biased region" description="Basic residues" evidence="9">
    <location>
        <begin position="279"/>
        <end position="292"/>
    </location>
</feature>
<feature type="region of interest" description="Disordered" evidence="9">
    <location>
        <begin position="1164"/>
        <end position="1301"/>
    </location>
</feature>
<comment type="catalytic activity">
    <reaction evidence="8">
        <text>L-seryl-[protein] + ATP = O-phospho-L-seryl-[protein] + ADP + H(+)</text>
        <dbReference type="Rhea" id="RHEA:17989"/>
        <dbReference type="Rhea" id="RHEA-COMP:9863"/>
        <dbReference type="Rhea" id="RHEA-COMP:11604"/>
        <dbReference type="ChEBI" id="CHEBI:15378"/>
        <dbReference type="ChEBI" id="CHEBI:29999"/>
        <dbReference type="ChEBI" id="CHEBI:30616"/>
        <dbReference type="ChEBI" id="CHEBI:83421"/>
        <dbReference type="ChEBI" id="CHEBI:456216"/>
        <dbReference type="EC" id="2.7.11.1"/>
    </reaction>
</comment>
<feature type="compositionally biased region" description="Basic and acidic residues" evidence="9">
    <location>
        <begin position="550"/>
        <end position="563"/>
    </location>
</feature>
<feature type="compositionally biased region" description="Low complexity" evidence="9">
    <location>
        <begin position="678"/>
        <end position="694"/>
    </location>
</feature>
<dbReference type="Pfam" id="PF00069">
    <property type="entry name" value="Pkinase"/>
    <property type="match status" value="2"/>
</dbReference>
<dbReference type="GO" id="GO:0005737">
    <property type="term" value="C:cytoplasm"/>
    <property type="evidence" value="ECO:0007669"/>
    <property type="project" value="TreeGrafter"/>
</dbReference>
<feature type="compositionally biased region" description="Basic and acidic residues" evidence="9">
    <location>
        <begin position="1225"/>
        <end position="1235"/>
    </location>
</feature>
<feature type="region of interest" description="Disordered" evidence="9">
    <location>
        <begin position="1"/>
        <end position="49"/>
    </location>
</feature>
<comment type="catalytic activity">
    <reaction evidence="7">
        <text>L-threonyl-[protein] + ATP = O-phospho-L-threonyl-[protein] + ADP + H(+)</text>
        <dbReference type="Rhea" id="RHEA:46608"/>
        <dbReference type="Rhea" id="RHEA-COMP:11060"/>
        <dbReference type="Rhea" id="RHEA-COMP:11605"/>
        <dbReference type="ChEBI" id="CHEBI:15378"/>
        <dbReference type="ChEBI" id="CHEBI:30013"/>
        <dbReference type="ChEBI" id="CHEBI:30616"/>
        <dbReference type="ChEBI" id="CHEBI:61977"/>
        <dbReference type="ChEBI" id="CHEBI:456216"/>
        <dbReference type="EC" id="2.7.11.1"/>
    </reaction>
</comment>
<protein>
    <recommendedName>
        <fullName evidence="1">non-specific serine/threonine protein kinase</fullName>
        <ecNumber evidence="1">2.7.11.1</ecNumber>
    </recommendedName>
</protein>
<dbReference type="FunFam" id="3.30.200.20:FF:000770">
    <property type="entry name" value="SRSF protein kinase 2"/>
    <property type="match status" value="1"/>
</dbReference>
<dbReference type="EC" id="2.7.11.1" evidence="1"/>
<feature type="compositionally biased region" description="Acidic residues" evidence="9">
    <location>
        <begin position="1053"/>
        <end position="1085"/>
    </location>
</feature>
<feature type="region of interest" description="Disordered" evidence="9">
    <location>
        <begin position="322"/>
        <end position="361"/>
    </location>
</feature>
<evidence type="ECO:0000256" key="5">
    <source>
        <dbReference type="ARBA" id="ARBA00022777"/>
    </source>
</evidence>
<evidence type="ECO:0000256" key="8">
    <source>
        <dbReference type="ARBA" id="ARBA00048679"/>
    </source>
</evidence>
<dbReference type="EMBL" id="JXXN02001345">
    <property type="protein sequence ID" value="THD24978.1"/>
    <property type="molecule type" value="Genomic_DNA"/>
</dbReference>
<evidence type="ECO:0000259" key="10">
    <source>
        <dbReference type="PROSITE" id="PS50011"/>
    </source>
</evidence>
<sequence>MSKIPRKVVALQNKKKNKASKKNMPKDKNSVPKCNGAVQPPTQSTVIQKSEADVEYGDHLREDDNIEEGILGSDDDEQEDPKDYCKGGYHPVKIGQLYNGRYQVVRKLGWGHFSTVWLCWDLKLAMSHLLTLCSLKRFVAMKVVKSASHYKETALDEIKLLTCVSYIIWSNILSDVCMVFEVLGHNLLKLIIRSSYRGIPLENVRSIIKQTLQGLHYLHAKCHIIHTDIKPENILVCVSDSQIRRMAAEALDAQRRGVQLSGSAVSTAPKEKEESVKMTKSRKRRMRRKQRKQQALLEQELDELEELENQEHNRRLMDMGLLPEGDRQDENDFSVTGTKLNDAPDAEDTNAVAGSSRKSTEDALNAVNCSDSAIYKVGAVVVGTARAVVSALGFAASIPLRACNSFRDRAADANESTSAMDNKNASSTRSSPTSVAMLPFTLAIPCPNDANSIKFDSTSPSLVHYALRPGRKRAATTSMGSSCSASSALSRNSSSQSLLRRSILSSGLVPLAGTFIQSLSWPFRRKSFGADSAGSSETPKNSDDGPIQAEGHKERDKIARRSEGNGSSDDSAQADSKDKGKNAGAHLKRRIKQPPDHSGAADNVDFTDVASVTEPQKSSGTGDRGSIIIQPDSLLAATASSMPGQSHTKSTLTNEGDSNGSQLNTSQKAESDDKQPASSANSSSQSKRSSLVMSRAVGSSGQNSADKRRSLLFEPIINEPDPSKEVCNIEVKIADLGNACWTYRHFTEDIQTRQYRALEVLIGSGYGPPADIWSTACMAFELATGDYLFEPHSGEDYTRDEDHLAHIIELLGPIPRNIALAGKYSREYFDKRACLRHIRRLKPWSLFHVLTEKYDWPPNEAAQFTSFIEPMLAYDPNERATAWDCLQHPWITGQPFSPIIQDALPGRIPFGVPPPDGLMGDVLSNPSVYYPTRSAIPATFDPAYCNAVPFSPPHPMVPERGLNYLPPEVVFAPGRVPADYSHPLPHEIGLSPDVSAQLLGMSDAACSVGSHLQSWHVKGSRKRPDGGDAFEGTGGGNVRGPFQNIPDMSPVPTDEDYDDEDEDEDDDDETKGDEEEYEDEEDESGGEDRYTYYGNAAHAPGGASGGPYSYMYNPSGVNPEAAIHSRIPDPVAMAMAYGLSPSRAAIMAYAAEALGPDTVLAGLAASRKRQQERQQKEQEKQAREQKHDQEESKSTEIVDAKCLEDRTLSSTSSTMNTAESTTTEPDLRKKLDSEISTRLYQVESLNGGSNGNDNSTYLSTTPGDSVTAGFNSLVEEKQQPTFDGSREKCDAVEPRETTTEA</sequence>
<keyword evidence="4" id="KW-0547">Nucleotide-binding</keyword>
<keyword evidence="6" id="KW-0067">ATP-binding</keyword>
<dbReference type="FunFam" id="1.10.510.10:FF:000642">
    <property type="entry name" value="Serine/threonine-protein kinase srpk2"/>
    <property type="match status" value="1"/>
</dbReference>
<evidence type="ECO:0000256" key="2">
    <source>
        <dbReference type="ARBA" id="ARBA00022527"/>
    </source>
</evidence>
<dbReference type="GO" id="GO:0004674">
    <property type="term" value="F:protein serine/threonine kinase activity"/>
    <property type="evidence" value="ECO:0007669"/>
    <property type="project" value="UniProtKB-KW"/>
</dbReference>
<accession>A0A4E0RTW5</accession>
<dbReference type="PROSITE" id="PS00108">
    <property type="entry name" value="PROTEIN_KINASE_ST"/>
    <property type="match status" value="1"/>
</dbReference>
<evidence type="ECO:0000256" key="7">
    <source>
        <dbReference type="ARBA" id="ARBA00047899"/>
    </source>
</evidence>
<name>A0A4E0RTW5_FASHE</name>
<evidence type="ECO:0000256" key="3">
    <source>
        <dbReference type="ARBA" id="ARBA00022679"/>
    </source>
</evidence>
<dbReference type="FunFam" id="1.10.510.10:FF:000275">
    <property type="entry name" value="SRSF protein kinase 2 isoform X3"/>
    <property type="match status" value="1"/>
</dbReference>